<dbReference type="Proteomes" id="UP000515158">
    <property type="component" value="Unplaced"/>
</dbReference>
<dbReference type="InterPro" id="IPR006146">
    <property type="entry name" value="5'-Nucleotdase_CS"/>
</dbReference>
<dbReference type="PRINTS" id="PR01607">
    <property type="entry name" value="APYRASEFAMLY"/>
</dbReference>
<dbReference type="GeneID" id="117641724"/>
<evidence type="ECO:0000259" key="10">
    <source>
        <dbReference type="Pfam" id="PF00149"/>
    </source>
</evidence>
<evidence type="ECO:0000256" key="2">
    <source>
        <dbReference type="ARBA" id="ARBA00006654"/>
    </source>
</evidence>
<dbReference type="GO" id="GO:0008253">
    <property type="term" value="F:5'-nucleotidase activity"/>
    <property type="evidence" value="ECO:0007669"/>
    <property type="project" value="UniProtKB-EC"/>
</dbReference>
<dbReference type="SUPFAM" id="SSF55816">
    <property type="entry name" value="5'-nucleotidase (syn. UDP-sugar hydrolase), C-terminal domain"/>
    <property type="match status" value="1"/>
</dbReference>
<dbReference type="InterPro" id="IPR006179">
    <property type="entry name" value="5_nucleotidase/apyrase"/>
</dbReference>
<dbReference type="RefSeq" id="XP_034235168.1">
    <property type="nucleotide sequence ID" value="XM_034379277.1"/>
</dbReference>
<evidence type="ECO:0000256" key="4">
    <source>
        <dbReference type="ARBA" id="ARBA00022723"/>
    </source>
</evidence>
<dbReference type="GO" id="GO:0046872">
    <property type="term" value="F:metal ion binding"/>
    <property type="evidence" value="ECO:0007669"/>
    <property type="project" value="UniProtKB-KW"/>
</dbReference>
<feature type="domain" description="Calcineurin-like phosphoesterase" evidence="10">
    <location>
        <begin position="62"/>
        <end position="283"/>
    </location>
</feature>
<evidence type="ECO:0000313" key="12">
    <source>
        <dbReference type="Proteomes" id="UP000515158"/>
    </source>
</evidence>
<evidence type="ECO:0000256" key="7">
    <source>
        <dbReference type="ARBA" id="ARBA00022801"/>
    </source>
</evidence>
<protein>
    <recommendedName>
        <fullName evidence="3">5'-nucleotidase</fullName>
        <ecNumber evidence="3">3.1.3.5</ecNumber>
    </recommendedName>
</protein>
<dbReference type="KEGG" id="tpal:117641724"/>
<keyword evidence="4" id="KW-0479">Metal-binding</keyword>
<evidence type="ECO:0000256" key="9">
    <source>
        <dbReference type="SAM" id="MobiDB-lite"/>
    </source>
</evidence>
<comment type="similarity">
    <text evidence="2 8">Belongs to the 5'-nucleotidase family.</text>
</comment>
<dbReference type="FunFam" id="3.60.21.10:FF:000020">
    <property type="entry name" value="NT5E isoform 4"/>
    <property type="match status" value="1"/>
</dbReference>
<dbReference type="Pfam" id="PF02872">
    <property type="entry name" value="5_nucleotid_C"/>
    <property type="match status" value="1"/>
</dbReference>
<dbReference type="AlphaFoldDB" id="A0A6P8Y6C4"/>
<comment type="catalytic activity">
    <reaction evidence="1">
        <text>a ribonucleoside 5'-phosphate + H2O = a ribonucleoside + phosphate</text>
        <dbReference type="Rhea" id="RHEA:12484"/>
        <dbReference type="ChEBI" id="CHEBI:15377"/>
        <dbReference type="ChEBI" id="CHEBI:18254"/>
        <dbReference type="ChEBI" id="CHEBI:43474"/>
        <dbReference type="ChEBI" id="CHEBI:58043"/>
        <dbReference type="EC" id="3.1.3.5"/>
    </reaction>
</comment>
<dbReference type="InterPro" id="IPR008334">
    <property type="entry name" value="5'-Nucleotdase_C"/>
</dbReference>
<evidence type="ECO:0000313" key="13">
    <source>
        <dbReference type="RefSeq" id="XP_034235168.1"/>
    </source>
</evidence>
<keyword evidence="7 8" id="KW-0378">Hydrolase</keyword>
<dbReference type="InterPro" id="IPR036907">
    <property type="entry name" value="5'-Nucleotdase_C_sf"/>
</dbReference>
<evidence type="ECO:0000256" key="3">
    <source>
        <dbReference type="ARBA" id="ARBA00012643"/>
    </source>
</evidence>
<dbReference type="EC" id="3.1.3.5" evidence="3"/>
<keyword evidence="6 8" id="KW-0547">Nucleotide-binding</keyword>
<evidence type="ECO:0000256" key="5">
    <source>
        <dbReference type="ARBA" id="ARBA00022729"/>
    </source>
</evidence>
<evidence type="ECO:0000256" key="8">
    <source>
        <dbReference type="RuleBase" id="RU362119"/>
    </source>
</evidence>
<dbReference type="GO" id="GO:0006196">
    <property type="term" value="P:AMP catabolic process"/>
    <property type="evidence" value="ECO:0007669"/>
    <property type="project" value="TreeGrafter"/>
</dbReference>
<dbReference type="GO" id="GO:0005886">
    <property type="term" value="C:plasma membrane"/>
    <property type="evidence" value="ECO:0007669"/>
    <property type="project" value="TreeGrafter"/>
</dbReference>
<dbReference type="SUPFAM" id="SSF56300">
    <property type="entry name" value="Metallo-dependent phosphatases"/>
    <property type="match status" value="1"/>
</dbReference>
<feature type="domain" description="5'-Nucleotidase C-terminal" evidence="11">
    <location>
        <begin position="376"/>
        <end position="551"/>
    </location>
</feature>
<dbReference type="Gene3D" id="3.60.21.10">
    <property type="match status" value="1"/>
</dbReference>
<sequence>MRIHPGLARDSLASTGLHSRPLAHVAMPRVLALLLCAAGCLQGCLALPAKVVQAPAEGLELTLLHVNDVHARYEQTNKLSGTCSDSDAKANNCYGGQARMATVIKQARKDDANVLVLNAGDTYQGTVYFSIFKADISAKFVNLLQFDAVTLGNHEFDDHVKGLVPFVEQVTVPLVVANLDYSQEPTLAALETSGKLKKSVVLERGGYKIGIIGYLTPETKFLASPDNVQFVDEVEAITKEAAELKKQGVNIIIGLGHSGYQRDQEIAKQVPDIDVVVGGHSHSFLYTGTPPDNDVPVGLYPTWITQDSGRRVPVVQAYAFTKYMGKLKLKFDAEGELQDLQGGPILLNKDVEEDPDTLTEVLKWKAELNDKVLQPIGRTAVLLDGSCRAHECNLGNLIADSFVYGAAEFQRPATGWTDAPIALVNGGSIRTSIDASTNNGQITLKDIMEVMPFDNLQVKLKLRGKVLMQALEHSVSEYVPGQAWKGAFLQFSGIRVTYDVSRPAGQRVVSAEVRCGACKIPAYSPLDPSELYGVIVNGFMGNGGDGFTMLADNEGSEQLQDTDEAVTQHYIERFKLVYPAVEGRITFVSADASTTPVPGTSAKPAPGTSPKPAPGTSPKPSPSSTAKPSSAARAATPVAALVVAVLVSLLFH</sequence>
<evidence type="ECO:0000256" key="6">
    <source>
        <dbReference type="ARBA" id="ARBA00022741"/>
    </source>
</evidence>
<dbReference type="FunCoup" id="A0A6P8Y6C4">
    <property type="interactions" value="140"/>
</dbReference>
<dbReference type="InterPro" id="IPR004843">
    <property type="entry name" value="Calcineurin-like_PHP"/>
</dbReference>
<dbReference type="InterPro" id="IPR029052">
    <property type="entry name" value="Metallo-depent_PP-like"/>
</dbReference>
<dbReference type="PANTHER" id="PTHR11575">
    <property type="entry name" value="5'-NUCLEOTIDASE-RELATED"/>
    <property type="match status" value="1"/>
</dbReference>
<dbReference type="Gene3D" id="3.90.780.10">
    <property type="entry name" value="5'-Nucleotidase, C-terminal domain"/>
    <property type="match status" value="1"/>
</dbReference>
<evidence type="ECO:0000259" key="11">
    <source>
        <dbReference type="Pfam" id="PF02872"/>
    </source>
</evidence>
<dbReference type="FunFam" id="3.90.780.10:FF:000001">
    <property type="entry name" value="NT5E isoform 3"/>
    <property type="match status" value="1"/>
</dbReference>
<feature type="compositionally biased region" description="Pro residues" evidence="9">
    <location>
        <begin position="607"/>
        <end position="621"/>
    </location>
</feature>
<keyword evidence="12" id="KW-1185">Reference proteome</keyword>
<dbReference type="Pfam" id="PF00149">
    <property type="entry name" value="Metallophos"/>
    <property type="match status" value="1"/>
</dbReference>
<dbReference type="CDD" id="cd07409">
    <property type="entry name" value="MPP_CD73_N"/>
    <property type="match status" value="1"/>
</dbReference>
<dbReference type="OrthoDB" id="7722975at2759"/>
<proteinExistence type="inferred from homology"/>
<reference evidence="13" key="1">
    <citation type="submission" date="2025-08" db="UniProtKB">
        <authorList>
            <consortium name="RefSeq"/>
        </authorList>
    </citation>
    <scope>IDENTIFICATION</scope>
    <source>
        <tissue evidence="13">Total insect</tissue>
    </source>
</reference>
<dbReference type="PROSITE" id="PS00786">
    <property type="entry name" value="5_NUCLEOTIDASE_2"/>
    <property type="match status" value="1"/>
</dbReference>
<evidence type="ECO:0000256" key="1">
    <source>
        <dbReference type="ARBA" id="ARBA00000815"/>
    </source>
</evidence>
<accession>A0A6P8Y6C4</accession>
<dbReference type="GO" id="GO:0000166">
    <property type="term" value="F:nucleotide binding"/>
    <property type="evidence" value="ECO:0007669"/>
    <property type="project" value="UniProtKB-KW"/>
</dbReference>
<dbReference type="PANTHER" id="PTHR11575:SF24">
    <property type="entry name" value="5'-NUCLEOTIDASE"/>
    <property type="match status" value="1"/>
</dbReference>
<dbReference type="InParanoid" id="A0A6P8Y6C4"/>
<keyword evidence="5" id="KW-0732">Signal</keyword>
<organism evidence="13">
    <name type="scientific">Thrips palmi</name>
    <name type="common">Melon thrips</name>
    <dbReference type="NCBI Taxonomy" id="161013"/>
    <lineage>
        <taxon>Eukaryota</taxon>
        <taxon>Metazoa</taxon>
        <taxon>Ecdysozoa</taxon>
        <taxon>Arthropoda</taxon>
        <taxon>Hexapoda</taxon>
        <taxon>Insecta</taxon>
        <taxon>Pterygota</taxon>
        <taxon>Neoptera</taxon>
        <taxon>Paraneoptera</taxon>
        <taxon>Thysanoptera</taxon>
        <taxon>Terebrantia</taxon>
        <taxon>Thripoidea</taxon>
        <taxon>Thripidae</taxon>
        <taxon>Thrips</taxon>
    </lineage>
</organism>
<feature type="compositionally biased region" description="Low complexity" evidence="9">
    <location>
        <begin position="622"/>
        <end position="633"/>
    </location>
</feature>
<feature type="region of interest" description="Disordered" evidence="9">
    <location>
        <begin position="592"/>
        <end position="633"/>
    </location>
</feature>
<gene>
    <name evidence="13" type="primary">LOC117641724</name>
</gene>
<name>A0A6P8Y6C4_THRPL</name>